<protein>
    <submittedName>
        <fullName evidence="1">Uncharacterized protein</fullName>
    </submittedName>
</protein>
<evidence type="ECO:0000313" key="2">
    <source>
        <dbReference type="Proteomes" id="UP001283361"/>
    </source>
</evidence>
<accession>A0AAE1DWK4</accession>
<dbReference type="Proteomes" id="UP001283361">
    <property type="component" value="Unassembled WGS sequence"/>
</dbReference>
<reference evidence="1" key="1">
    <citation type="journal article" date="2023" name="G3 (Bethesda)">
        <title>A reference genome for the long-term kleptoplast-retaining sea slug Elysia crispata morphotype clarki.</title>
        <authorList>
            <person name="Eastman K.E."/>
            <person name="Pendleton A.L."/>
            <person name="Shaikh M.A."/>
            <person name="Suttiyut T."/>
            <person name="Ogas R."/>
            <person name="Tomko P."/>
            <person name="Gavelis G."/>
            <person name="Widhalm J.R."/>
            <person name="Wisecaver J.H."/>
        </authorList>
    </citation>
    <scope>NUCLEOTIDE SEQUENCE</scope>
    <source>
        <strain evidence="1">ECLA1</strain>
    </source>
</reference>
<proteinExistence type="predicted"/>
<dbReference type="AlphaFoldDB" id="A0AAE1DWK4"/>
<evidence type="ECO:0000313" key="1">
    <source>
        <dbReference type="EMBL" id="KAK3785025.1"/>
    </source>
</evidence>
<gene>
    <name evidence="1" type="ORF">RRG08_037977</name>
</gene>
<name>A0AAE1DWK4_9GAST</name>
<keyword evidence="2" id="KW-1185">Reference proteome</keyword>
<comment type="caution">
    <text evidence="1">The sequence shown here is derived from an EMBL/GenBank/DDBJ whole genome shotgun (WGS) entry which is preliminary data.</text>
</comment>
<dbReference type="EMBL" id="JAWDGP010002177">
    <property type="protein sequence ID" value="KAK3785025.1"/>
    <property type="molecule type" value="Genomic_DNA"/>
</dbReference>
<organism evidence="1 2">
    <name type="scientific">Elysia crispata</name>
    <name type="common">lettuce slug</name>
    <dbReference type="NCBI Taxonomy" id="231223"/>
    <lineage>
        <taxon>Eukaryota</taxon>
        <taxon>Metazoa</taxon>
        <taxon>Spiralia</taxon>
        <taxon>Lophotrochozoa</taxon>
        <taxon>Mollusca</taxon>
        <taxon>Gastropoda</taxon>
        <taxon>Heterobranchia</taxon>
        <taxon>Euthyneura</taxon>
        <taxon>Panpulmonata</taxon>
        <taxon>Sacoglossa</taxon>
        <taxon>Placobranchoidea</taxon>
        <taxon>Plakobranchidae</taxon>
        <taxon>Elysia</taxon>
    </lineage>
</organism>
<sequence length="289" mass="31724">MTPRPSLDLLVSLESLMVYMPVCRAVCLDDILKSTRKVSMGFCSIHSSEASFDKISFTVRHSRRLPQTDVTRQSVIKLVLDLESWLSLPGGEDLYKRSRLPHSPPLLRGLFLKPLSSSSAHIFVAFGAVGPNFDKTFCDTKASQRCLQDGSALLLERRYILPSHGALSLTLHLISGFSMIPPDTPTGHSCVAAALASGDAGLNTDLNSGSCCPASMVSGAARSELLYTSLFRGFVDRDKNTNISLWISRSQICVVITEVVRYHADLASQFSRGESESRQRQLQRSSRTN</sequence>